<dbReference type="Proteomes" id="UP001163846">
    <property type="component" value="Unassembled WGS sequence"/>
</dbReference>
<organism evidence="1 2">
    <name type="scientific">Lentinula raphanica</name>
    <dbReference type="NCBI Taxonomy" id="153919"/>
    <lineage>
        <taxon>Eukaryota</taxon>
        <taxon>Fungi</taxon>
        <taxon>Dikarya</taxon>
        <taxon>Basidiomycota</taxon>
        <taxon>Agaricomycotina</taxon>
        <taxon>Agaricomycetes</taxon>
        <taxon>Agaricomycetidae</taxon>
        <taxon>Agaricales</taxon>
        <taxon>Marasmiineae</taxon>
        <taxon>Omphalotaceae</taxon>
        <taxon>Lentinula</taxon>
    </lineage>
</organism>
<dbReference type="Gene3D" id="3.30.559.10">
    <property type="entry name" value="Chloramphenicol acetyltransferase-like domain"/>
    <property type="match status" value="1"/>
</dbReference>
<accession>A0AA38P4P3</accession>
<dbReference type="PANTHER" id="PTHR28037">
    <property type="entry name" value="ALCOHOL O-ACETYLTRANSFERASE 1-RELATED"/>
    <property type="match status" value="1"/>
</dbReference>
<proteinExistence type="predicted"/>
<name>A0AA38P4P3_9AGAR</name>
<evidence type="ECO:0000313" key="2">
    <source>
        <dbReference type="Proteomes" id="UP001163846"/>
    </source>
</evidence>
<dbReference type="AlphaFoldDB" id="A0AA38P4P3"/>
<dbReference type="InterPro" id="IPR052058">
    <property type="entry name" value="Alcohol_O-acetyltransferase"/>
</dbReference>
<gene>
    <name evidence="1" type="ORF">F5878DRAFT_663119</name>
</gene>
<dbReference type="Gene3D" id="3.30.559.30">
    <property type="entry name" value="Nonribosomal peptide synthetase, condensation domain"/>
    <property type="match status" value="1"/>
</dbReference>
<dbReference type="PANTHER" id="PTHR28037:SF1">
    <property type="entry name" value="ALCOHOL O-ACETYLTRANSFERASE 1-RELATED"/>
    <property type="match status" value="1"/>
</dbReference>
<dbReference type="SUPFAM" id="SSF52777">
    <property type="entry name" value="CoA-dependent acyltransferases"/>
    <property type="match status" value="1"/>
</dbReference>
<comment type="caution">
    <text evidence="1">The sequence shown here is derived from an EMBL/GenBank/DDBJ whole genome shotgun (WGS) entry which is preliminary data.</text>
</comment>
<dbReference type="EMBL" id="MU806334">
    <property type="protein sequence ID" value="KAJ3836268.1"/>
    <property type="molecule type" value="Genomic_DNA"/>
</dbReference>
<keyword evidence="2" id="KW-1185">Reference proteome</keyword>
<dbReference type="InterPro" id="IPR023213">
    <property type="entry name" value="CAT-like_dom_sf"/>
</dbReference>
<sequence>MTLEKTRSFDDGVQSIEWSSHNGRDYFRLLGPSEYAYYIPASNNGLGDMFLHSSFSVKYKTTVMDPSRIALCWAVVRSHHPLLMAKVIWDRNSGLSRTADEEPYFWFSPPKNAVREATESLVFNNLSKEELISNYLNGPRTLSDERMSYLIISTSSSCEQTGDEDEGHYDLLMCAPHFIGDGASLHQCTHELMTLLASPQTTHDLIQSLIQPLNWAELLPPALESRLPVLSSGIGKAAAKVNFLQTLHAEIGGHSLRRQQRGPQKTVLVEQSFSEEDTSKMLARCKKHGVTINHALFVLCNVAWGHSNLNFKAIQSPMMMYTALNLRPFLTPHPSSTYWFLALTYFNVVLPSFVPATISAFWNRARSIKAQTRKVVQSPFLPSRAMIGAKKRATRVRSAATDSTSGTSEAVSGWSGSDAVDVSALPASINDVQESSGSIRLPPASSIALFGLSLIGNLDNIYTQSTSYSREQISLSHNTLSSAPSIPFPAPTSSSPPSSPPLIQDLIPVKVVQVVTIHTVTTASRQKPGGFLLLEHTFGRKLWLHLCWDENGFEPGHVERFRECLQDAIEELLISCE</sequence>
<reference evidence="1" key="1">
    <citation type="submission" date="2022-08" db="EMBL/GenBank/DDBJ databases">
        <authorList>
            <consortium name="DOE Joint Genome Institute"/>
            <person name="Min B."/>
            <person name="Riley R."/>
            <person name="Sierra-Patev S."/>
            <person name="Naranjo-Ortiz M."/>
            <person name="Looney B."/>
            <person name="Konkel Z."/>
            <person name="Slot J.C."/>
            <person name="Sakamoto Y."/>
            <person name="Steenwyk J.L."/>
            <person name="Rokas A."/>
            <person name="Carro J."/>
            <person name="Camarero S."/>
            <person name="Ferreira P."/>
            <person name="Molpeceres G."/>
            <person name="Ruiz-Duenas F.J."/>
            <person name="Serrano A."/>
            <person name="Henrissat B."/>
            <person name="Drula E."/>
            <person name="Hughes K.W."/>
            <person name="Mata J.L."/>
            <person name="Ishikawa N.K."/>
            <person name="Vargas-Isla R."/>
            <person name="Ushijima S."/>
            <person name="Smith C.A."/>
            <person name="Ahrendt S."/>
            <person name="Andreopoulos W."/>
            <person name="He G."/>
            <person name="Labutti K."/>
            <person name="Lipzen A."/>
            <person name="Ng V."/>
            <person name="Sandor L."/>
            <person name="Barry K."/>
            <person name="Martinez A.T."/>
            <person name="Xiao Y."/>
            <person name="Gibbons J.G."/>
            <person name="Terashima K."/>
            <person name="Hibbett D.S."/>
            <person name="Grigoriev I.V."/>
        </authorList>
    </citation>
    <scope>NUCLEOTIDE SEQUENCE</scope>
    <source>
        <strain evidence="1">TFB9207</strain>
    </source>
</reference>
<protein>
    <submittedName>
        <fullName evidence="1">Uncharacterized protein</fullName>
    </submittedName>
</protein>
<evidence type="ECO:0000313" key="1">
    <source>
        <dbReference type="EMBL" id="KAJ3836268.1"/>
    </source>
</evidence>